<protein>
    <submittedName>
        <fullName evidence="1">Uncharacterized protein</fullName>
    </submittedName>
</protein>
<dbReference type="Gene3D" id="4.10.490.10">
    <property type="entry name" value="High potential iron-sulphur protein"/>
    <property type="match status" value="1"/>
</dbReference>
<dbReference type="InterPro" id="IPR036369">
    <property type="entry name" value="HIPIP_sf"/>
</dbReference>
<organism evidence="1">
    <name type="scientific">marine sediment metagenome</name>
    <dbReference type="NCBI Taxonomy" id="412755"/>
    <lineage>
        <taxon>unclassified sequences</taxon>
        <taxon>metagenomes</taxon>
        <taxon>ecological metagenomes</taxon>
    </lineage>
</organism>
<name>A0A0F9L415_9ZZZZ</name>
<accession>A0A0F9L415</accession>
<evidence type="ECO:0000313" key="1">
    <source>
        <dbReference type="EMBL" id="KKM22500.1"/>
    </source>
</evidence>
<dbReference type="GO" id="GO:0019646">
    <property type="term" value="P:aerobic electron transport chain"/>
    <property type="evidence" value="ECO:0007669"/>
    <property type="project" value="InterPro"/>
</dbReference>
<sequence length="129" mass="14454">MPGGVRPPFFLEDKKMTMRALLPDLVLATTPLWMGASLFNPELRTELASLIRARVVRDGKFTKLMAMYMPISLMPPGAWFYECSTCPFFQAAAESCEVVEGSVQAYAWCPLWVSRPEDSPFSWLARAVG</sequence>
<dbReference type="EMBL" id="LAZR01013321">
    <property type="protein sequence ID" value="KKM22500.1"/>
    <property type="molecule type" value="Genomic_DNA"/>
</dbReference>
<dbReference type="AlphaFoldDB" id="A0A0F9L415"/>
<dbReference type="GO" id="GO:0009055">
    <property type="term" value="F:electron transfer activity"/>
    <property type="evidence" value="ECO:0007669"/>
    <property type="project" value="InterPro"/>
</dbReference>
<comment type="caution">
    <text evidence="1">The sequence shown here is derived from an EMBL/GenBank/DDBJ whole genome shotgun (WGS) entry which is preliminary data.</text>
</comment>
<proteinExistence type="predicted"/>
<gene>
    <name evidence="1" type="ORF">LCGC14_1624710</name>
</gene>
<dbReference type="SUPFAM" id="SSF57652">
    <property type="entry name" value="HIPIP (high potential iron protein)"/>
    <property type="match status" value="1"/>
</dbReference>
<reference evidence="1" key="1">
    <citation type="journal article" date="2015" name="Nature">
        <title>Complex archaea that bridge the gap between prokaryotes and eukaryotes.</title>
        <authorList>
            <person name="Spang A."/>
            <person name="Saw J.H."/>
            <person name="Jorgensen S.L."/>
            <person name="Zaremba-Niedzwiedzka K."/>
            <person name="Martijn J."/>
            <person name="Lind A.E."/>
            <person name="van Eijk R."/>
            <person name="Schleper C."/>
            <person name="Guy L."/>
            <person name="Ettema T.J."/>
        </authorList>
    </citation>
    <scope>NUCLEOTIDE SEQUENCE</scope>
</reference>